<protein>
    <submittedName>
        <fullName evidence="2">Uncharacterized protein</fullName>
    </submittedName>
</protein>
<reference evidence="2" key="1">
    <citation type="submission" date="2020-04" db="EMBL/GenBank/DDBJ databases">
        <authorList>
            <person name="Alioto T."/>
            <person name="Alioto T."/>
            <person name="Gomez Garrido J."/>
        </authorList>
    </citation>
    <scope>NUCLEOTIDE SEQUENCE</scope>
    <source>
        <strain evidence="2">A484AB</strain>
    </source>
</reference>
<name>A0A7D9EV49_PARCT</name>
<evidence type="ECO:0000256" key="1">
    <source>
        <dbReference type="SAM" id="MobiDB-lite"/>
    </source>
</evidence>
<dbReference type="OrthoDB" id="8195432at2759"/>
<organism evidence="2 3">
    <name type="scientific">Paramuricea clavata</name>
    <name type="common">Red gorgonian</name>
    <name type="synonym">Violescent sea-whip</name>
    <dbReference type="NCBI Taxonomy" id="317549"/>
    <lineage>
        <taxon>Eukaryota</taxon>
        <taxon>Metazoa</taxon>
        <taxon>Cnidaria</taxon>
        <taxon>Anthozoa</taxon>
        <taxon>Octocorallia</taxon>
        <taxon>Malacalcyonacea</taxon>
        <taxon>Plexauridae</taxon>
        <taxon>Paramuricea</taxon>
    </lineage>
</organism>
<dbReference type="AlphaFoldDB" id="A0A7D9EV49"/>
<keyword evidence="3" id="KW-1185">Reference proteome</keyword>
<sequence length="256" mass="28557">MDTSMQATFDIYAQYEWASRAKLNRGKSKGLVLGAWKNRVDTPFGIQWVKELSLLCATISAGDYSAATWEAPVAKSKKKAVPHRPARPSARPVNNNHRTLHYNPFKARRVQSLYRISKKRAARQVICDNKPSYSGSVDEANHFFTQVFGEKNVDVNAVKKGFDTLGNPITSDKVSKKLCSLLNSAPGADRVEYCHLKSIDPKGSILCNIYNRCLLENEVPAQWKTSQTVLIHKKNDASDVSNFHPIHLSAAYTSCS</sequence>
<feature type="compositionally biased region" description="Basic residues" evidence="1">
    <location>
        <begin position="75"/>
        <end position="86"/>
    </location>
</feature>
<evidence type="ECO:0000313" key="2">
    <source>
        <dbReference type="EMBL" id="CAB4016364.1"/>
    </source>
</evidence>
<accession>A0A7D9EV49</accession>
<feature type="region of interest" description="Disordered" evidence="1">
    <location>
        <begin position="75"/>
        <end position="98"/>
    </location>
</feature>
<gene>
    <name evidence="2" type="ORF">PACLA_8A020234</name>
</gene>
<dbReference type="Proteomes" id="UP001152795">
    <property type="component" value="Unassembled WGS sequence"/>
</dbReference>
<proteinExistence type="predicted"/>
<dbReference type="EMBL" id="CACRXK020009090">
    <property type="protein sequence ID" value="CAB4016364.1"/>
    <property type="molecule type" value="Genomic_DNA"/>
</dbReference>
<comment type="caution">
    <text evidence="2">The sequence shown here is derived from an EMBL/GenBank/DDBJ whole genome shotgun (WGS) entry which is preliminary data.</text>
</comment>
<evidence type="ECO:0000313" key="3">
    <source>
        <dbReference type="Proteomes" id="UP001152795"/>
    </source>
</evidence>